<sequence>MTGERREGSLVGGRYRLTGGPGHGRFRLVWEAYDELLGVRVDVQEVRPPDGWDDDGRARWREGALRRARLLARLSAAPGIVSVYDATAEDGVLWLVTEHVAGQAADAYVDRLGPLPADRARQIAGALLAALGAMHAAGIVHGGLTPREVRIDDSGQVWLTGFHAWVRGPGGGVLGVPDYLAPERFEGHVPSEEGDLFALGATLFHLLQGFSPFRRESPEATIAAVRRVDEDPPPSLHDPALAPLIGGLLRRDPARRWTLAEARRFLGPVEDEVDPPPPPPLLGYPAVRQAQAATPASAGPAPVPVPVASRPALSPASATSGRGFVVLLAAVPAVWLLLVLLNSDGGPALLVGFLPWAAFGLGVGLLAVQVRIALRRGRRTRRAGRAGPAVRLLPSVAPPVRWSQAERRARRARAEEAVDRELRRLDRLTAGASRHGGGDGGTGV</sequence>
<evidence type="ECO:0000259" key="8">
    <source>
        <dbReference type="PROSITE" id="PS50011"/>
    </source>
</evidence>
<gene>
    <name evidence="9" type="ORF">GCM10010302_07690</name>
</gene>
<dbReference type="Pfam" id="PF00069">
    <property type="entry name" value="Pkinase"/>
    <property type="match status" value="1"/>
</dbReference>
<evidence type="ECO:0000256" key="6">
    <source>
        <dbReference type="ARBA" id="ARBA00022840"/>
    </source>
</evidence>
<keyword evidence="7" id="KW-0812">Transmembrane</keyword>
<organism evidence="9 10">
    <name type="scientific">Streptomyces polychromogenes</name>
    <dbReference type="NCBI Taxonomy" id="67342"/>
    <lineage>
        <taxon>Bacteria</taxon>
        <taxon>Bacillati</taxon>
        <taxon>Actinomycetota</taxon>
        <taxon>Actinomycetes</taxon>
        <taxon>Kitasatosporales</taxon>
        <taxon>Streptomycetaceae</taxon>
        <taxon>Streptomyces</taxon>
    </lineage>
</organism>
<evidence type="ECO:0000256" key="7">
    <source>
        <dbReference type="SAM" id="Phobius"/>
    </source>
</evidence>
<evidence type="ECO:0000256" key="5">
    <source>
        <dbReference type="ARBA" id="ARBA00022777"/>
    </source>
</evidence>
<dbReference type="PANTHER" id="PTHR43289:SF6">
    <property type="entry name" value="SERINE_THREONINE-PROTEIN KINASE NEKL-3"/>
    <property type="match status" value="1"/>
</dbReference>
<comment type="caution">
    <text evidence="9">The sequence shown here is derived from an EMBL/GenBank/DDBJ whole genome shotgun (WGS) entry which is preliminary data.</text>
</comment>
<dbReference type="RefSeq" id="WP_344152311.1">
    <property type="nucleotide sequence ID" value="NZ_BAAABV010000006.1"/>
</dbReference>
<dbReference type="PANTHER" id="PTHR43289">
    <property type="entry name" value="MITOGEN-ACTIVATED PROTEIN KINASE KINASE KINASE 20-RELATED"/>
    <property type="match status" value="1"/>
</dbReference>
<dbReference type="SUPFAM" id="SSF56112">
    <property type="entry name" value="Protein kinase-like (PK-like)"/>
    <property type="match status" value="1"/>
</dbReference>
<dbReference type="EMBL" id="BAAABV010000006">
    <property type="protein sequence ID" value="GAA0272577.1"/>
    <property type="molecule type" value="Genomic_DNA"/>
</dbReference>
<dbReference type="SMART" id="SM00220">
    <property type="entry name" value="S_TKc"/>
    <property type="match status" value="1"/>
</dbReference>
<keyword evidence="2" id="KW-0723">Serine/threonine-protein kinase</keyword>
<dbReference type="Gene3D" id="3.30.200.20">
    <property type="entry name" value="Phosphorylase Kinase, domain 1"/>
    <property type="match status" value="1"/>
</dbReference>
<keyword evidence="7" id="KW-0472">Membrane</keyword>
<evidence type="ECO:0000256" key="3">
    <source>
        <dbReference type="ARBA" id="ARBA00022679"/>
    </source>
</evidence>
<evidence type="ECO:0000256" key="1">
    <source>
        <dbReference type="ARBA" id="ARBA00012513"/>
    </source>
</evidence>
<dbReference type="Gene3D" id="1.10.510.10">
    <property type="entry name" value="Transferase(Phosphotransferase) domain 1"/>
    <property type="match status" value="1"/>
</dbReference>
<evidence type="ECO:0000256" key="2">
    <source>
        <dbReference type="ARBA" id="ARBA00022527"/>
    </source>
</evidence>
<keyword evidence="5" id="KW-0418">Kinase</keyword>
<feature type="transmembrane region" description="Helical" evidence="7">
    <location>
        <begin position="323"/>
        <end position="341"/>
    </location>
</feature>
<dbReference type="PROSITE" id="PS50011">
    <property type="entry name" value="PROTEIN_KINASE_DOM"/>
    <property type="match status" value="1"/>
</dbReference>
<proteinExistence type="predicted"/>
<dbReference type="InterPro" id="IPR000719">
    <property type="entry name" value="Prot_kinase_dom"/>
</dbReference>
<keyword evidence="7" id="KW-1133">Transmembrane helix</keyword>
<protein>
    <recommendedName>
        <fullName evidence="1">non-specific serine/threonine protein kinase</fullName>
        <ecNumber evidence="1">2.7.11.1</ecNumber>
    </recommendedName>
</protein>
<feature type="transmembrane region" description="Helical" evidence="7">
    <location>
        <begin position="353"/>
        <end position="374"/>
    </location>
</feature>
<feature type="domain" description="Protein kinase" evidence="8">
    <location>
        <begin position="15"/>
        <end position="266"/>
    </location>
</feature>
<dbReference type="Proteomes" id="UP001501867">
    <property type="component" value="Unassembled WGS sequence"/>
</dbReference>
<name>A0ABP3ERP5_9ACTN</name>
<evidence type="ECO:0000313" key="10">
    <source>
        <dbReference type="Proteomes" id="UP001501867"/>
    </source>
</evidence>
<evidence type="ECO:0000256" key="4">
    <source>
        <dbReference type="ARBA" id="ARBA00022741"/>
    </source>
</evidence>
<dbReference type="InterPro" id="IPR011009">
    <property type="entry name" value="Kinase-like_dom_sf"/>
</dbReference>
<keyword evidence="4" id="KW-0547">Nucleotide-binding</keyword>
<keyword evidence="3" id="KW-0808">Transferase</keyword>
<keyword evidence="6" id="KW-0067">ATP-binding</keyword>
<keyword evidence="10" id="KW-1185">Reference proteome</keyword>
<accession>A0ABP3ERP5</accession>
<dbReference type="EC" id="2.7.11.1" evidence="1"/>
<reference evidence="10" key="1">
    <citation type="journal article" date="2019" name="Int. J. Syst. Evol. Microbiol.">
        <title>The Global Catalogue of Microorganisms (GCM) 10K type strain sequencing project: providing services to taxonomists for standard genome sequencing and annotation.</title>
        <authorList>
            <consortium name="The Broad Institute Genomics Platform"/>
            <consortium name="The Broad Institute Genome Sequencing Center for Infectious Disease"/>
            <person name="Wu L."/>
            <person name="Ma J."/>
        </authorList>
    </citation>
    <scope>NUCLEOTIDE SEQUENCE [LARGE SCALE GENOMIC DNA]</scope>
    <source>
        <strain evidence="10">JCM 4505</strain>
    </source>
</reference>
<evidence type="ECO:0000313" key="9">
    <source>
        <dbReference type="EMBL" id="GAA0272577.1"/>
    </source>
</evidence>